<feature type="domain" description="HRDC" evidence="12">
    <location>
        <begin position="474"/>
        <end position="554"/>
    </location>
</feature>
<keyword evidence="5" id="KW-0271">Exosome</keyword>
<dbReference type="GO" id="GO:0005730">
    <property type="term" value="C:nucleolus"/>
    <property type="evidence" value="ECO:0007669"/>
    <property type="project" value="TreeGrafter"/>
</dbReference>
<evidence type="ECO:0000256" key="8">
    <source>
        <dbReference type="ARBA" id="ARBA00043957"/>
    </source>
</evidence>
<comment type="similarity">
    <text evidence="8">Belongs to the exosome component 10/RRP6 family.</text>
</comment>
<evidence type="ECO:0000259" key="12">
    <source>
        <dbReference type="PROSITE" id="PS50967"/>
    </source>
</evidence>
<dbReference type="InterPro" id="IPR012337">
    <property type="entry name" value="RNaseH-like_sf"/>
</dbReference>
<gene>
    <name evidence="13" type="ORF">GEV33_012453</name>
</gene>
<proteinExistence type="inferred from homology"/>
<protein>
    <recommendedName>
        <fullName evidence="9">Exosome complex component 10 homolog</fullName>
    </recommendedName>
</protein>
<reference evidence="13" key="1">
    <citation type="journal article" date="2020" name="J Insects Food Feed">
        <title>The yellow mealworm (Tenebrio molitor) genome: a resource for the emerging insects as food and feed industry.</title>
        <authorList>
            <person name="Eriksson T."/>
            <person name="Andere A."/>
            <person name="Kelstrup H."/>
            <person name="Emery V."/>
            <person name="Picard C."/>
        </authorList>
    </citation>
    <scope>NUCLEOTIDE SEQUENCE</scope>
    <source>
        <strain evidence="13">Stoneville</strain>
        <tissue evidence="13">Whole head</tissue>
    </source>
</reference>
<dbReference type="PROSITE" id="PS50967">
    <property type="entry name" value="HRDC"/>
    <property type="match status" value="1"/>
</dbReference>
<keyword evidence="7" id="KW-0539">Nucleus</keyword>
<dbReference type="InterPro" id="IPR045092">
    <property type="entry name" value="Rrp6-like"/>
</dbReference>
<feature type="compositionally biased region" description="Basic and acidic residues" evidence="11">
    <location>
        <begin position="1"/>
        <end position="19"/>
    </location>
</feature>
<dbReference type="GO" id="GO:0071039">
    <property type="term" value="P:nuclear polyadenylation-dependent CUT catabolic process"/>
    <property type="evidence" value="ECO:0007669"/>
    <property type="project" value="TreeGrafter"/>
</dbReference>
<dbReference type="Proteomes" id="UP000719412">
    <property type="component" value="Unassembled WGS sequence"/>
</dbReference>
<dbReference type="GO" id="GO:0071035">
    <property type="term" value="P:nuclear polyadenylation-dependent rRNA catabolic process"/>
    <property type="evidence" value="ECO:0007669"/>
    <property type="project" value="TreeGrafter"/>
</dbReference>
<keyword evidence="4" id="KW-0378">Hydrolase</keyword>
<dbReference type="Pfam" id="PF00570">
    <property type="entry name" value="HRDC"/>
    <property type="match status" value="1"/>
</dbReference>
<dbReference type="GO" id="GO:0071038">
    <property type="term" value="P:TRAMP-dependent tRNA surveillance pathway"/>
    <property type="evidence" value="ECO:0007669"/>
    <property type="project" value="TreeGrafter"/>
</dbReference>
<evidence type="ECO:0000256" key="6">
    <source>
        <dbReference type="ARBA" id="ARBA00022839"/>
    </source>
</evidence>
<dbReference type="InterPro" id="IPR012588">
    <property type="entry name" value="Exosome-assoc_fac_Rrp6_N"/>
</dbReference>
<accession>A0A8J6H9J0</accession>
<keyword evidence="2" id="KW-0698">rRNA processing</keyword>
<dbReference type="InterPro" id="IPR036397">
    <property type="entry name" value="RNaseH_sf"/>
</dbReference>
<dbReference type="FunFam" id="1.10.150.80:FF:000001">
    <property type="entry name" value="Putative exosome component 10"/>
    <property type="match status" value="1"/>
</dbReference>
<keyword evidence="10" id="KW-0175">Coiled coil</keyword>
<evidence type="ECO:0000256" key="2">
    <source>
        <dbReference type="ARBA" id="ARBA00022552"/>
    </source>
</evidence>
<dbReference type="GO" id="GO:0071044">
    <property type="term" value="P:histone mRNA catabolic process"/>
    <property type="evidence" value="ECO:0007669"/>
    <property type="project" value="TreeGrafter"/>
</dbReference>
<dbReference type="EMBL" id="JABDTM020027543">
    <property type="protein sequence ID" value="KAH0810342.1"/>
    <property type="molecule type" value="Genomic_DNA"/>
</dbReference>
<dbReference type="InterPro" id="IPR044876">
    <property type="entry name" value="HRDC_dom_sf"/>
</dbReference>
<evidence type="ECO:0000256" key="5">
    <source>
        <dbReference type="ARBA" id="ARBA00022835"/>
    </source>
</evidence>
<reference evidence="13" key="2">
    <citation type="submission" date="2021-08" db="EMBL/GenBank/DDBJ databases">
        <authorList>
            <person name="Eriksson T."/>
        </authorList>
    </citation>
    <scope>NUCLEOTIDE SEQUENCE</scope>
    <source>
        <strain evidence="13">Stoneville</strain>
        <tissue evidence="13">Whole head</tissue>
    </source>
</reference>
<dbReference type="InterPro" id="IPR010997">
    <property type="entry name" value="HRDC-like_sf"/>
</dbReference>
<dbReference type="Pfam" id="PF08066">
    <property type="entry name" value="PMC2NT"/>
    <property type="match status" value="1"/>
</dbReference>
<dbReference type="SMART" id="SM00341">
    <property type="entry name" value="HRDC"/>
    <property type="match status" value="1"/>
</dbReference>
<name>A0A8J6H9J0_TENMO</name>
<evidence type="ECO:0000256" key="3">
    <source>
        <dbReference type="ARBA" id="ARBA00022722"/>
    </source>
</evidence>
<keyword evidence="3" id="KW-0540">Nuclease</keyword>
<dbReference type="SUPFAM" id="SSF47819">
    <property type="entry name" value="HRDC-like"/>
    <property type="match status" value="1"/>
</dbReference>
<dbReference type="GO" id="GO:0000176">
    <property type="term" value="C:nuclear exosome (RNase complex)"/>
    <property type="evidence" value="ECO:0007669"/>
    <property type="project" value="InterPro"/>
</dbReference>
<dbReference type="InterPro" id="IPR002121">
    <property type="entry name" value="HRDC_dom"/>
</dbReference>
<dbReference type="GO" id="GO:0003727">
    <property type="term" value="F:single-stranded RNA binding"/>
    <property type="evidence" value="ECO:0007669"/>
    <property type="project" value="TreeGrafter"/>
</dbReference>
<dbReference type="SMART" id="SM00474">
    <property type="entry name" value="35EXOc"/>
    <property type="match status" value="1"/>
</dbReference>
<dbReference type="InterPro" id="IPR002562">
    <property type="entry name" value="3'-5'_exonuclease_dom"/>
</dbReference>
<dbReference type="GO" id="GO:0000175">
    <property type="term" value="F:3'-5'-RNA exonuclease activity"/>
    <property type="evidence" value="ECO:0007669"/>
    <property type="project" value="InterPro"/>
</dbReference>
<dbReference type="GO" id="GO:0071051">
    <property type="term" value="P:poly(A)-dependent snoRNA 3'-end processing"/>
    <property type="evidence" value="ECO:0007669"/>
    <property type="project" value="TreeGrafter"/>
</dbReference>
<evidence type="ECO:0000256" key="11">
    <source>
        <dbReference type="SAM" id="MobiDB-lite"/>
    </source>
</evidence>
<dbReference type="CDD" id="cd06147">
    <property type="entry name" value="Rrp6p_like_exo"/>
    <property type="match status" value="1"/>
</dbReference>
<dbReference type="GO" id="GO:0000467">
    <property type="term" value="P:exonucleolytic trimming to generate mature 3'-end of 5.8S rRNA from tricistronic rRNA transcript (SSU-rRNA, 5.8S rRNA, LSU-rRNA)"/>
    <property type="evidence" value="ECO:0007669"/>
    <property type="project" value="InterPro"/>
</dbReference>
<evidence type="ECO:0000256" key="4">
    <source>
        <dbReference type="ARBA" id="ARBA00022801"/>
    </source>
</evidence>
<keyword evidence="14" id="KW-1185">Reference proteome</keyword>
<dbReference type="Gene3D" id="1.10.150.80">
    <property type="entry name" value="HRDC domain"/>
    <property type="match status" value="1"/>
</dbReference>
<dbReference type="GO" id="GO:0071036">
    <property type="term" value="P:nuclear polyadenylation-dependent snoRNA catabolic process"/>
    <property type="evidence" value="ECO:0007669"/>
    <property type="project" value="TreeGrafter"/>
</dbReference>
<evidence type="ECO:0000313" key="14">
    <source>
        <dbReference type="Proteomes" id="UP000719412"/>
    </source>
</evidence>
<evidence type="ECO:0000256" key="7">
    <source>
        <dbReference type="ARBA" id="ARBA00023242"/>
    </source>
</evidence>
<dbReference type="Gene3D" id="3.30.420.10">
    <property type="entry name" value="Ribonuclease H-like superfamily/Ribonuclease H"/>
    <property type="match status" value="1"/>
</dbReference>
<dbReference type="GO" id="GO:0071040">
    <property type="term" value="P:nuclear polyadenylation-dependent antisense transcript catabolic process"/>
    <property type="evidence" value="ECO:0007669"/>
    <property type="project" value="TreeGrafter"/>
</dbReference>
<comment type="subcellular location">
    <subcellularLocation>
        <location evidence="1">Nucleus</location>
    </subcellularLocation>
</comment>
<dbReference type="AlphaFoldDB" id="A0A8J6H9J0"/>
<evidence type="ECO:0000313" key="13">
    <source>
        <dbReference type="EMBL" id="KAH0810342.1"/>
    </source>
</evidence>
<sequence>MSRQKQESSEIPSRRKEGTEIMPGYTSMDQFTKDGFKVLMEAIRHSNALPSGRDWSFYNVSESFTKIMTDEGNTVLHLMNQVMRGNDLDSNIRNRVLDEKVELVIEANDMILEKVANHIDEMNGIRRFATAPVEIQTVSAQLPINGSWNRAMTASGSVNSPVTQGAASRCVRLIAAKNILRPQKFFKDKIDNSTNYPWCPRITDKPNSLKPLAIFLEEYEDRQEYSHPYEFELDRFAPTPEQLLEETPVKPKELSETPLIEIDKPEQLDELVEILRGCKVFGVDLEHHSYRSFMGITCLMQISTEDKDYLIDALALRDKLWILNEVFTKNTIVKVFHGSDNDIEWLQRDLSIYVVNMFDTHQAARMLQYSGLSLSFLMRRFCNILPNKEFQLADWRIRPLPEELKMYARQDTHYLIYIYQMLKKELLTKANKLDNLVRAVIERSTEICKQRYFKPVLTEHSHLDALRKCRKMFDNRQLYALKNIYSWRDNIARQEDESLPYVLPTHMMLQIAETLPREMQGILACCNPIPPLVRSNLLELHKIVLKAREQPLERVHLKTTSDRGVLKEIVKINVNSVLHCPHDQSKANEFRNDLPTLLNNYELKAETKNIANVNLSIEKSTSYSVFDDSLDSDSFNERETFKKVRGFNYFSPYQRYKLVNPYVVAEEEATAEAVKEEAKSTEEEQVTVHVQEQVTVQELKQVQERTEEEQRTDEQRIASVRDHFMQLSKRFSEELQIQKEKEEEVERQRLEQERLLSEGSRKRKREENENGSFEFELPAADNNFLNPIPVVDYSPDRWSQKFKNKGRKRNFSEINGVNYDNREQQSIGTPKSKKKKKNNQKQQQQQNQQQQQQPQQQRNQQQQSTKNKRKFNNLRQPQHDQSGGGLRGSESVPTGPGQNQQKKRHRLNKWNQNKNFVPYDYASVDFRQFQGGAGSAGGAAQINSNAKAKQYLCLRNRPKVRRCYSTILKAQVPLRLEWSAMLLTWKVFGILAFCGSYKLQISGTIDGDRSSAVDVGFVGHSPGATVVAPSFIGYCALTDSQCRAKSGLTKPTPPVRDIFGLEERETSNLTVLVKTPSFVTIVLCRETHLIEVAPRSKIIVEFHPCQSIHGLFAVRKKLLNYD</sequence>
<dbReference type="InterPro" id="IPR049559">
    <property type="entry name" value="Rrp6p-like_exo"/>
</dbReference>
<evidence type="ECO:0000256" key="1">
    <source>
        <dbReference type="ARBA" id="ARBA00004123"/>
    </source>
</evidence>
<keyword evidence="6" id="KW-0269">Exonuclease</keyword>
<dbReference type="PANTHER" id="PTHR12124:SF47">
    <property type="entry name" value="EXOSOME COMPONENT 10"/>
    <property type="match status" value="1"/>
</dbReference>
<dbReference type="Pfam" id="PF01612">
    <property type="entry name" value="DNA_pol_A_exo1"/>
    <property type="match status" value="1"/>
</dbReference>
<evidence type="ECO:0000256" key="10">
    <source>
        <dbReference type="SAM" id="Coils"/>
    </source>
</evidence>
<organism evidence="13 14">
    <name type="scientific">Tenebrio molitor</name>
    <name type="common">Yellow mealworm beetle</name>
    <dbReference type="NCBI Taxonomy" id="7067"/>
    <lineage>
        <taxon>Eukaryota</taxon>
        <taxon>Metazoa</taxon>
        <taxon>Ecdysozoa</taxon>
        <taxon>Arthropoda</taxon>
        <taxon>Hexapoda</taxon>
        <taxon>Insecta</taxon>
        <taxon>Pterygota</taxon>
        <taxon>Neoptera</taxon>
        <taxon>Endopterygota</taxon>
        <taxon>Coleoptera</taxon>
        <taxon>Polyphaga</taxon>
        <taxon>Cucujiformia</taxon>
        <taxon>Tenebrionidae</taxon>
        <taxon>Tenebrio</taxon>
    </lineage>
</organism>
<dbReference type="SUPFAM" id="SSF53098">
    <property type="entry name" value="Ribonuclease H-like"/>
    <property type="match status" value="1"/>
</dbReference>
<feature type="region of interest" description="Disordered" evidence="11">
    <location>
        <begin position="801"/>
        <end position="911"/>
    </location>
</feature>
<feature type="coiled-coil region" evidence="10">
    <location>
        <begin position="664"/>
        <end position="758"/>
    </location>
</feature>
<dbReference type="GO" id="GO:0071037">
    <property type="term" value="P:nuclear polyadenylation-dependent snRNA catabolic process"/>
    <property type="evidence" value="ECO:0007669"/>
    <property type="project" value="TreeGrafter"/>
</dbReference>
<comment type="caution">
    <text evidence="13">The sequence shown here is derived from an EMBL/GenBank/DDBJ whole genome shotgun (WGS) entry which is preliminary data.</text>
</comment>
<feature type="compositionally biased region" description="Low complexity" evidence="11">
    <location>
        <begin position="840"/>
        <end position="865"/>
    </location>
</feature>
<feature type="region of interest" description="Disordered" evidence="11">
    <location>
        <begin position="1"/>
        <end position="23"/>
    </location>
</feature>
<dbReference type="PANTHER" id="PTHR12124">
    <property type="entry name" value="POLYMYOSITIS/SCLERODERMA AUTOANTIGEN-RELATED"/>
    <property type="match status" value="1"/>
</dbReference>
<dbReference type="GO" id="GO:0000166">
    <property type="term" value="F:nucleotide binding"/>
    <property type="evidence" value="ECO:0007669"/>
    <property type="project" value="InterPro"/>
</dbReference>
<dbReference type="FunFam" id="3.30.420.10:FF:000059">
    <property type="entry name" value="Exosome complex exonuclease Rrp6"/>
    <property type="match status" value="1"/>
</dbReference>
<evidence type="ECO:0000256" key="9">
    <source>
        <dbReference type="ARBA" id="ARBA00070365"/>
    </source>
</evidence>